<gene>
    <name evidence="2" type="primary">LOC111276091</name>
</gene>
<dbReference type="KEGG" id="dzi:111276091"/>
<protein>
    <submittedName>
        <fullName evidence="2">Uncharacterized protein LOC111276091</fullName>
    </submittedName>
</protein>
<evidence type="ECO:0000313" key="2">
    <source>
        <dbReference type="RefSeq" id="XP_022717636.1"/>
    </source>
</evidence>
<evidence type="ECO:0000313" key="1">
    <source>
        <dbReference type="Proteomes" id="UP000515121"/>
    </source>
</evidence>
<dbReference type="GeneID" id="111276091"/>
<sequence>MFIFSLTPSQKELKKPTKVAEMQRRMSTPGRPSCTDGSDFSYWMVVDSCRKWSQVNVLRLFMANSSIVVSFLIYCTFQKYSTFRDLLYSKGTNVSTSRGGD</sequence>
<dbReference type="RefSeq" id="XP_022717636.1">
    <property type="nucleotide sequence ID" value="XM_022861901.1"/>
</dbReference>
<name>A0A6P5WQ51_DURZI</name>
<dbReference type="Proteomes" id="UP000515121">
    <property type="component" value="Unplaced"/>
</dbReference>
<proteinExistence type="predicted"/>
<accession>A0A6P5WQ51</accession>
<dbReference type="OrthoDB" id="1915239at2759"/>
<reference evidence="2" key="1">
    <citation type="submission" date="2025-08" db="UniProtKB">
        <authorList>
            <consortium name="RefSeq"/>
        </authorList>
    </citation>
    <scope>IDENTIFICATION</scope>
    <source>
        <tissue evidence="2">Fruit stalk</tissue>
    </source>
</reference>
<dbReference type="AlphaFoldDB" id="A0A6P5WQ51"/>
<keyword evidence="1" id="KW-1185">Reference proteome</keyword>
<organism evidence="1 2">
    <name type="scientific">Durio zibethinus</name>
    <name type="common">Durian</name>
    <dbReference type="NCBI Taxonomy" id="66656"/>
    <lineage>
        <taxon>Eukaryota</taxon>
        <taxon>Viridiplantae</taxon>
        <taxon>Streptophyta</taxon>
        <taxon>Embryophyta</taxon>
        <taxon>Tracheophyta</taxon>
        <taxon>Spermatophyta</taxon>
        <taxon>Magnoliopsida</taxon>
        <taxon>eudicotyledons</taxon>
        <taxon>Gunneridae</taxon>
        <taxon>Pentapetalae</taxon>
        <taxon>rosids</taxon>
        <taxon>malvids</taxon>
        <taxon>Malvales</taxon>
        <taxon>Malvaceae</taxon>
        <taxon>Helicteroideae</taxon>
        <taxon>Durio</taxon>
    </lineage>
</organism>